<accession>A0AAQ3UBS4</accession>
<protein>
    <submittedName>
        <fullName evidence="2">Uncharacterized protein</fullName>
    </submittedName>
</protein>
<dbReference type="Proteomes" id="UP001341281">
    <property type="component" value="Chromosome 08"/>
</dbReference>
<gene>
    <name evidence="2" type="ORF">U9M48_035069</name>
</gene>
<evidence type="ECO:0000256" key="1">
    <source>
        <dbReference type="SAM" id="MobiDB-lite"/>
    </source>
</evidence>
<dbReference type="EMBL" id="CP144752">
    <property type="protein sequence ID" value="WVZ88564.1"/>
    <property type="molecule type" value="Genomic_DNA"/>
</dbReference>
<feature type="compositionally biased region" description="Basic and acidic residues" evidence="1">
    <location>
        <begin position="62"/>
        <end position="79"/>
    </location>
</feature>
<organism evidence="2 3">
    <name type="scientific">Paspalum notatum var. saurae</name>
    <dbReference type="NCBI Taxonomy" id="547442"/>
    <lineage>
        <taxon>Eukaryota</taxon>
        <taxon>Viridiplantae</taxon>
        <taxon>Streptophyta</taxon>
        <taxon>Embryophyta</taxon>
        <taxon>Tracheophyta</taxon>
        <taxon>Spermatophyta</taxon>
        <taxon>Magnoliopsida</taxon>
        <taxon>Liliopsida</taxon>
        <taxon>Poales</taxon>
        <taxon>Poaceae</taxon>
        <taxon>PACMAD clade</taxon>
        <taxon>Panicoideae</taxon>
        <taxon>Andropogonodae</taxon>
        <taxon>Paspaleae</taxon>
        <taxon>Paspalinae</taxon>
        <taxon>Paspalum</taxon>
    </lineage>
</organism>
<proteinExistence type="predicted"/>
<feature type="compositionally biased region" description="Basic and acidic residues" evidence="1">
    <location>
        <begin position="86"/>
        <end position="104"/>
    </location>
</feature>
<evidence type="ECO:0000313" key="2">
    <source>
        <dbReference type="EMBL" id="WVZ88564.1"/>
    </source>
</evidence>
<sequence length="126" mass="13567">MLMLNGAAVVCNHLTCSPVCSVRPPSPSSNALLLADLNHPPPACFCSSCARLQSRLQRGRGRRDWRGPTERQRRRRAEEVPAVDFEPTRAGKEGKGCESGDQRGKGLLPRRGGSARSCLSSAGVDL</sequence>
<feature type="region of interest" description="Disordered" evidence="1">
    <location>
        <begin position="57"/>
        <end position="126"/>
    </location>
</feature>
<reference evidence="2 3" key="1">
    <citation type="submission" date="2024-02" db="EMBL/GenBank/DDBJ databases">
        <title>High-quality chromosome-scale genome assembly of Pensacola bahiagrass (Paspalum notatum Flugge var. saurae).</title>
        <authorList>
            <person name="Vega J.M."/>
            <person name="Podio M."/>
            <person name="Orjuela J."/>
            <person name="Siena L.A."/>
            <person name="Pessino S.C."/>
            <person name="Combes M.C."/>
            <person name="Mariac C."/>
            <person name="Albertini E."/>
            <person name="Pupilli F."/>
            <person name="Ortiz J.P.A."/>
            <person name="Leblanc O."/>
        </authorList>
    </citation>
    <scope>NUCLEOTIDE SEQUENCE [LARGE SCALE GENOMIC DNA]</scope>
    <source>
        <strain evidence="2">R1</strain>
        <tissue evidence="2">Leaf</tissue>
    </source>
</reference>
<dbReference type="AlphaFoldDB" id="A0AAQ3UBS4"/>
<evidence type="ECO:0000313" key="3">
    <source>
        <dbReference type="Proteomes" id="UP001341281"/>
    </source>
</evidence>
<name>A0AAQ3UBS4_PASNO</name>
<keyword evidence="3" id="KW-1185">Reference proteome</keyword>